<comment type="caution">
    <text evidence="2">The sequence shown here is derived from an EMBL/GenBank/DDBJ whole genome shotgun (WGS) entry which is preliminary data.</text>
</comment>
<sequence>MRGSRQNTEEVRSLSVAISELPSGTRTDTHGFKTTFPKVYSAQFRVYLMQLASAAHYESINETLGRRRFREIVIILAALWFTNAFFQLLDAGQIMMIGVKVKSDLNA</sequence>
<name>A0A448XQQ1_9PLAT</name>
<gene>
    <name evidence="2" type="ORF">PXEA_LOCUS35955</name>
</gene>
<dbReference type="EMBL" id="CAAALY010274853">
    <property type="protein sequence ID" value="VEL42515.1"/>
    <property type="molecule type" value="Genomic_DNA"/>
</dbReference>
<keyword evidence="1" id="KW-0472">Membrane</keyword>
<evidence type="ECO:0000313" key="2">
    <source>
        <dbReference type="EMBL" id="VEL42515.1"/>
    </source>
</evidence>
<feature type="transmembrane region" description="Helical" evidence="1">
    <location>
        <begin position="72"/>
        <end position="89"/>
    </location>
</feature>
<protein>
    <submittedName>
        <fullName evidence="2">Uncharacterized protein</fullName>
    </submittedName>
</protein>
<keyword evidence="1" id="KW-1133">Transmembrane helix</keyword>
<accession>A0A448XQQ1</accession>
<evidence type="ECO:0000313" key="3">
    <source>
        <dbReference type="Proteomes" id="UP000784294"/>
    </source>
</evidence>
<reference evidence="2" key="1">
    <citation type="submission" date="2018-11" db="EMBL/GenBank/DDBJ databases">
        <authorList>
            <consortium name="Pathogen Informatics"/>
        </authorList>
    </citation>
    <scope>NUCLEOTIDE SEQUENCE</scope>
</reference>
<keyword evidence="3" id="KW-1185">Reference proteome</keyword>
<evidence type="ECO:0000256" key="1">
    <source>
        <dbReference type="SAM" id="Phobius"/>
    </source>
</evidence>
<keyword evidence="1" id="KW-0812">Transmembrane</keyword>
<dbReference type="AlphaFoldDB" id="A0A448XQQ1"/>
<dbReference type="Proteomes" id="UP000784294">
    <property type="component" value="Unassembled WGS sequence"/>
</dbReference>
<proteinExistence type="predicted"/>
<organism evidence="2 3">
    <name type="scientific">Protopolystoma xenopodis</name>
    <dbReference type="NCBI Taxonomy" id="117903"/>
    <lineage>
        <taxon>Eukaryota</taxon>
        <taxon>Metazoa</taxon>
        <taxon>Spiralia</taxon>
        <taxon>Lophotrochozoa</taxon>
        <taxon>Platyhelminthes</taxon>
        <taxon>Monogenea</taxon>
        <taxon>Polyopisthocotylea</taxon>
        <taxon>Polystomatidea</taxon>
        <taxon>Polystomatidae</taxon>
        <taxon>Protopolystoma</taxon>
    </lineage>
</organism>